<dbReference type="InParanoid" id="A0A0V1AXP6"/>
<dbReference type="EMBL" id="JYDH01000167">
    <property type="protein sequence ID" value="KRY29559.1"/>
    <property type="molecule type" value="Genomic_DNA"/>
</dbReference>
<dbReference type="OrthoDB" id="10293397at2759"/>
<evidence type="ECO:0000313" key="2">
    <source>
        <dbReference type="Proteomes" id="UP000054776"/>
    </source>
</evidence>
<dbReference type="AlphaFoldDB" id="A0A0V1AXP6"/>
<organism evidence="1 2">
    <name type="scientific">Trichinella spiralis</name>
    <name type="common">Trichina worm</name>
    <dbReference type="NCBI Taxonomy" id="6334"/>
    <lineage>
        <taxon>Eukaryota</taxon>
        <taxon>Metazoa</taxon>
        <taxon>Ecdysozoa</taxon>
        <taxon>Nematoda</taxon>
        <taxon>Enoplea</taxon>
        <taxon>Dorylaimia</taxon>
        <taxon>Trichinellida</taxon>
        <taxon>Trichinellidae</taxon>
        <taxon>Trichinella</taxon>
    </lineage>
</organism>
<keyword evidence="2" id="KW-1185">Reference proteome</keyword>
<protein>
    <submittedName>
        <fullName evidence="1">Uncharacterized protein</fullName>
    </submittedName>
</protein>
<gene>
    <name evidence="1" type="ORF">T01_3897</name>
</gene>
<accession>A0A0V1AXP6</accession>
<sequence>MHNSQICPDIHCQDTLRKEGSLLAVAFDVHNTVEMSQEKQLSVNAVIKLKAHAKIQGDS</sequence>
<comment type="caution">
    <text evidence="1">The sequence shown here is derived from an EMBL/GenBank/DDBJ whole genome shotgun (WGS) entry which is preliminary data.</text>
</comment>
<name>A0A0V1AXP6_TRISP</name>
<reference evidence="1 2" key="1">
    <citation type="submission" date="2015-01" db="EMBL/GenBank/DDBJ databases">
        <title>Evolution of Trichinella species and genotypes.</title>
        <authorList>
            <person name="Korhonen P.K."/>
            <person name="Edoardo P."/>
            <person name="Giuseppe L.R."/>
            <person name="Gasser R.B."/>
        </authorList>
    </citation>
    <scope>NUCLEOTIDE SEQUENCE [LARGE SCALE GENOMIC DNA]</scope>
    <source>
        <strain evidence="1">ISS3</strain>
    </source>
</reference>
<dbReference type="Proteomes" id="UP000054776">
    <property type="component" value="Unassembled WGS sequence"/>
</dbReference>
<evidence type="ECO:0000313" key="1">
    <source>
        <dbReference type="EMBL" id="KRY29559.1"/>
    </source>
</evidence>
<proteinExistence type="predicted"/>